<dbReference type="Proteomes" id="UP001305647">
    <property type="component" value="Unassembled WGS sequence"/>
</dbReference>
<dbReference type="GO" id="GO:0016020">
    <property type="term" value="C:membrane"/>
    <property type="evidence" value="ECO:0007669"/>
    <property type="project" value="UniProtKB-SubCell"/>
</dbReference>
<sequence>MDALRSAIQPITHNLPGPIRDLGESIIGDACYKALLLDVDVENTACLKLAISKALGIGIVGASSVVKVPQIVKLARSQSADGVSFLAYLLETSSYLISLAYNVRNAFPFSTYGETALVLGQNVVITVLVLNYSGRASMAALFVAALATSVVTLFSESVLDMQNLRYLQAGAGVLGVASKVPQILAIWQQGGTGQLSAYTVFNYLLGSLTRIFTTMQEVDDKLILYGFVSGFALNLVLALQMVYYWNGPSTKTKGKQKAVPVQAASSSATTTSTPKKGPTTRRRG</sequence>
<dbReference type="InterPro" id="IPR016817">
    <property type="entry name" value="MannP-dilichol_defect-1"/>
</dbReference>
<keyword evidence="2" id="KW-0813">Transport</keyword>
<keyword evidence="12" id="KW-1185">Reference proteome</keyword>
<dbReference type="SMART" id="SM00679">
    <property type="entry name" value="CTNS"/>
    <property type="match status" value="2"/>
</dbReference>
<feature type="transmembrane region" description="Helical" evidence="10">
    <location>
        <begin position="139"/>
        <end position="159"/>
    </location>
</feature>
<proteinExistence type="inferred from homology"/>
<dbReference type="Gene3D" id="1.20.1280.290">
    <property type="match status" value="2"/>
</dbReference>
<comment type="subcellular location">
    <subcellularLocation>
        <location evidence="1 8">Membrane</location>
        <topology evidence="1 8">Multi-pass membrane protein</topology>
    </subcellularLocation>
</comment>
<keyword evidence="5 8" id="KW-1133">Transmembrane helix</keyword>
<evidence type="ECO:0000256" key="2">
    <source>
        <dbReference type="ARBA" id="ARBA00022448"/>
    </source>
</evidence>
<reference evidence="11" key="2">
    <citation type="submission" date="2023-05" db="EMBL/GenBank/DDBJ databases">
        <authorList>
            <consortium name="Lawrence Berkeley National Laboratory"/>
            <person name="Steindorff A."/>
            <person name="Hensen N."/>
            <person name="Bonometti L."/>
            <person name="Westerberg I."/>
            <person name="Brannstrom I.O."/>
            <person name="Guillou S."/>
            <person name="Cros-Aarteil S."/>
            <person name="Calhoun S."/>
            <person name="Haridas S."/>
            <person name="Kuo A."/>
            <person name="Mondo S."/>
            <person name="Pangilinan J."/>
            <person name="Riley R."/>
            <person name="Labutti K."/>
            <person name="Andreopoulos B."/>
            <person name="Lipzen A."/>
            <person name="Chen C."/>
            <person name="Yanf M."/>
            <person name="Daum C."/>
            <person name="Ng V."/>
            <person name="Clum A."/>
            <person name="Ohm R."/>
            <person name="Martin F."/>
            <person name="Silar P."/>
            <person name="Natvig D."/>
            <person name="Lalanne C."/>
            <person name="Gautier V."/>
            <person name="Ament-Velasquez S.L."/>
            <person name="Kruys A."/>
            <person name="Hutchinson M.I."/>
            <person name="Powell A.J."/>
            <person name="Barry K."/>
            <person name="Miller A.N."/>
            <person name="Grigoriev I.V."/>
            <person name="Debuchy R."/>
            <person name="Gladieux P."/>
            <person name="Thoren M.H."/>
            <person name="Johannesson H."/>
        </authorList>
    </citation>
    <scope>NUCLEOTIDE SEQUENCE</scope>
    <source>
        <strain evidence="11">CBS 757.83</strain>
    </source>
</reference>
<evidence type="ECO:0000256" key="4">
    <source>
        <dbReference type="ARBA" id="ARBA00022737"/>
    </source>
</evidence>
<evidence type="ECO:0000256" key="9">
    <source>
        <dbReference type="SAM" id="MobiDB-lite"/>
    </source>
</evidence>
<keyword evidence="4" id="KW-0677">Repeat</keyword>
<keyword evidence="3 8" id="KW-0812">Transmembrane</keyword>
<evidence type="ECO:0000256" key="7">
    <source>
        <dbReference type="ARBA" id="ARBA00038475"/>
    </source>
</evidence>
<comment type="similarity">
    <text evidence="7 8">Belongs to the MPDU1 (TC 2.A.43.3) family.</text>
</comment>
<evidence type="ECO:0000256" key="10">
    <source>
        <dbReference type="SAM" id="Phobius"/>
    </source>
</evidence>
<dbReference type="PANTHER" id="PTHR12226">
    <property type="entry name" value="MANNOSE-P-DOLICHOL UTILIZATION DEFECT 1 LEC35 -RELATED"/>
    <property type="match status" value="1"/>
</dbReference>
<dbReference type="InterPro" id="IPR006603">
    <property type="entry name" value="PQ-loop_rpt"/>
</dbReference>
<accession>A0AAN6Q4C6</accession>
<reference evidence="11" key="1">
    <citation type="journal article" date="2023" name="Mol. Phylogenet. Evol.">
        <title>Genome-scale phylogeny and comparative genomics of the fungal order Sordariales.</title>
        <authorList>
            <person name="Hensen N."/>
            <person name="Bonometti L."/>
            <person name="Westerberg I."/>
            <person name="Brannstrom I.O."/>
            <person name="Guillou S."/>
            <person name="Cros-Aarteil S."/>
            <person name="Calhoun S."/>
            <person name="Haridas S."/>
            <person name="Kuo A."/>
            <person name="Mondo S."/>
            <person name="Pangilinan J."/>
            <person name="Riley R."/>
            <person name="LaButti K."/>
            <person name="Andreopoulos B."/>
            <person name="Lipzen A."/>
            <person name="Chen C."/>
            <person name="Yan M."/>
            <person name="Daum C."/>
            <person name="Ng V."/>
            <person name="Clum A."/>
            <person name="Steindorff A."/>
            <person name="Ohm R.A."/>
            <person name="Martin F."/>
            <person name="Silar P."/>
            <person name="Natvig D.O."/>
            <person name="Lalanne C."/>
            <person name="Gautier V."/>
            <person name="Ament-Velasquez S.L."/>
            <person name="Kruys A."/>
            <person name="Hutchinson M.I."/>
            <person name="Powell A.J."/>
            <person name="Barry K."/>
            <person name="Miller A.N."/>
            <person name="Grigoriev I.V."/>
            <person name="Debuchy R."/>
            <person name="Gladieux P."/>
            <person name="Hiltunen Thoren M."/>
            <person name="Johannesson H."/>
        </authorList>
    </citation>
    <scope>NUCLEOTIDE SEQUENCE</scope>
    <source>
        <strain evidence="11">CBS 757.83</strain>
    </source>
</reference>
<dbReference type="Pfam" id="PF04193">
    <property type="entry name" value="PQ-loop"/>
    <property type="match status" value="2"/>
</dbReference>
<dbReference type="EMBL" id="MU863639">
    <property type="protein sequence ID" value="KAK4100672.1"/>
    <property type="molecule type" value="Genomic_DNA"/>
</dbReference>
<dbReference type="AlphaFoldDB" id="A0AAN6Q4C6"/>
<keyword evidence="6 8" id="KW-0472">Membrane</keyword>
<dbReference type="PIRSF" id="PIRSF023381">
    <property type="entry name" value="MannP-dilichol_defect-1p"/>
    <property type="match status" value="1"/>
</dbReference>
<evidence type="ECO:0000256" key="3">
    <source>
        <dbReference type="ARBA" id="ARBA00022692"/>
    </source>
</evidence>
<evidence type="ECO:0000313" key="11">
    <source>
        <dbReference type="EMBL" id="KAK4100672.1"/>
    </source>
</evidence>
<evidence type="ECO:0000256" key="1">
    <source>
        <dbReference type="ARBA" id="ARBA00004141"/>
    </source>
</evidence>
<gene>
    <name evidence="11" type="ORF">N658DRAFT_497120</name>
</gene>
<organism evidence="11 12">
    <name type="scientific">Parathielavia hyrcaniae</name>
    <dbReference type="NCBI Taxonomy" id="113614"/>
    <lineage>
        <taxon>Eukaryota</taxon>
        <taxon>Fungi</taxon>
        <taxon>Dikarya</taxon>
        <taxon>Ascomycota</taxon>
        <taxon>Pezizomycotina</taxon>
        <taxon>Sordariomycetes</taxon>
        <taxon>Sordariomycetidae</taxon>
        <taxon>Sordariales</taxon>
        <taxon>Chaetomiaceae</taxon>
        <taxon>Parathielavia</taxon>
    </lineage>
</organism>
<feature type="region of interest" description="Disordered" evidence="9">
    <location>
        <begin position="251"/>
        <end position="284"/>
    </location>
</feature>
<evidence type="ECO:0000256" key="8">
    <source>
        <dbReference type="PIRNR" id="PIRNR023381"/>
    </source>
</evidence>
<protein>
    <recommendedName>
        <fullName evidence="8">Mannose-P-dolichol utilization defect 1 protein homolog</fullName>
    </recommendedName>
</protein>
<name>A0AAN6Q4C6_9PEZI</name>
<evidence type="ECO:0000256" key="6">
    <source>
        <dbReference type="ARBA" id="ARBA00023136"/>
    </source>
</evidence>
<evidence type="ECO:0000256" key="5">
    <source>
        <dbReference type="ARBA" id="ARBA00022989"/>
    </source>
</evidence>
<dbReference type="PANTHER" id="PTHR12226:SF2">
    <property type="entry name" value="MANNOSE-P-DOLICHOL UTILIZATION DEFECT 1 PROTEIN"/>
    <property type="match status" value="1"/>
</dbReference>
<evidence type="ECO:0000313" key="12">
    <source>
        <dbReference type="Proteomes" id="UP001305647"/>
    </source>
</evidence>
<feature type="transmembrane region" description="Helical" evidence="10">
    <location>
        <begin position="222"/>
        <end position="245"/>
    </location>
</feature>
<comment type="caution">
    <text evidence="11">The sequence shown here is derived from an EMBL/GenBank/DDBJ whole genome shotgun (WGS) entry which is preliminary data.</text>
</comment>
<feature type="compositionally biased region" description="Low complexity" evidence="9">
    <location>
        <begin position="263"/>
        <end position="277"/>
    </location>
</feature>